<dbReference type="EMBL" id="MPTB01000080">
    <property type="protein sequence ID" value="OMD36391.1"/>
    <property type="molecule type" value="Genomic_DNA"/>
</dbReference>
<gene>
    <name evidence="2" type="ORF">BSK56_32165</name>
</gene>
<proteinExistence type="predicted"/>
<evidence type="ECO:0000313" key="3">
    <source>
        <dbReference type="Proteomes" id="UP000187412"/>
    </source>
</evidence>
<keyword evidence="3" id="KW-1185">Reference proteome</keyword>
<dbReference type="Proteomes" id="UP000187412">
    <property type="component" value="Unassembled WGS sequence"/>
</dbReference>
<dbReference type="Pfam" id="PF13586">
    <property type="entry name" value="DDE_Tnp_1_2"/>
    <property type="match status" value="1"/>
</dbReference>
<evidence type="ECO:0000259" key="1">
    <source>
        <dbReference type="Pfam" id="PF13586"/>
    </source>
</evidence>
<dbReference type="InterPro" id="IPR025668">
    <property type="entry name" value="Tnp_DDE_dom"/>
</dbReference>
<protein>
    <submittedName>
        <fullName evidence="2">IS5 family transposase</fullName>
    </submittedName>
</protein>
<dbReference type="PANTHER" id="PTHR30007:SF1">
    <property type="entry name" value="BLR1914 PROTEIN"/>
    <property type="match status" value="1"/>
</dbReference>
<sequence>MRFELTAGQSHDSVMNYEMLQSLDLTRKQVLADRAYDTNRKLSLLEAQYATVVIPSKKNRPVQCKWDKEIYKERHLVECLFNKTKNYRRLATRFDKLACTFRTFLTLASIMIWLA</sequence>
<dbReference type="PANTHER" id="PTHR30007">
    <property type="entry name" value="PHP DOMAIN PROTEIN"/>
    <property type="match status" value="1"/>
</dbReference>
<organism evidence="2 3">
    <name type="scientific">Paenibacillus borealis</name>
    <dbReference type="NCBI Taxonomy" id="160799"/>
    <lineage>
        <taxon>Bacteria</taxon>
        <taxon>Bacillati</taxon>
        <taxon>Bacillota</taxon>
        <taxon>Bacilli</taxon>
        <taxon>Bacillales</taxon>
        <taxon>Paenibacillaceae</taxon>
        <taxon>Paenibacillus</taxon>
    </lineage>
</organism>
<accession>A0ABX3GSX6</accession>
<evidence type="ECO:0000313" key="2">
    <source>
        <dbReference type="EMBL" id="OMD36391.1"/>
    </source>
</evidence>
<name>A0ABX3GSX6_PAEBO</name>
<reference evidence="2 3" key="1">
    <citation type="submission" date="2016-10" db="EMBL/GenBank/DDBJ databases">
        <title>Paenibacillus species isolates.</title>
        <authorList>
            <person name="Beno S.M."/>
        </authorList>
    </citation>
    <scope>NUCLEOTIDE SEQUENCE [LARGE SCALE GENOMIC DNA]</scope>
    <source>
        <strain evidence="2 3">FSL H7-0744</strain>
    </source>
</reference>
<comment type="caution">
    <text evidence="2">The sequence shown here is derived from an EMBL/GenBank/DDBJ whole genome shotgun (WGS) entry which is preliminary data.</text>
</comment>
<feature type="domain" description="Transposase DDE" evidence="1">
    <location>
        <begin position="30"/>
        <end position="114"/>
    </location>
</feature>